<reference evidence="2" key="1">
    <citation type="submission" date="2017-06" db="EMBL/GenBank/DDBJ databases">
        <title>Capnocytophaga spp. assemblies.</title>
        <authorList>
            <person name="Gulvik C.A."/>
        </authorList>
    </citation>
    <scope>NUCLEOTIDE SEQUENCE [LARGE SCALE GENOMIC DNA]</scope>
    <source>
        <strain evidence="2">H4486</strain>
    </source>
</reference>
<dbReference type="GO" id="GO:0005737">
    <property type="term" value="C:cytoplasm"/>
    <property type="evidence" value="ECO:0007669"/>
    <property type="project" value="TreeGrafter"/>
</dbReference>
<dbReference type="Pfam" id="PF01370">
    <property type="entry name" value="Epimerase"/>
    <property type="match status" value="1"/>
</dbReference>
<proteinExistence type="predicted"/>
<dbReference type="Proteomes" id="UP000217334">
    <property type="component" value="Chromosome"/>
</dbReference>
<dbReference type="Gene3D" id="3.40.50.720">
    <property type="entry name" value="NAD(P)-binding Rossmann-like Domain"/>
    <property type="match status" value="1"/>
</dbReference>
<name>A0A2A3N236_CAPSP</name>
<accession>A0A2A3N236</accession>
<dbReference type="RefSeq" id="WP_095902195.1">
    <property type="nucleotide sequence ID" value="NZ_CP022383.1"/>
</dbReference>
<organism evidence="1 2">
    <name type="scientific">Capnocytophaga sputigena</name>
    <dbReference type="NCBI Taxonomy" id="1019"/>
    <lineage>
        <taxon>Bacteria</taxon>
        <taxon>Pseudomonadati</taxon>
        <taxon>Bacteroidota</taxon>
        <taxon>Flavobacteriia</taxon>
        <taxon>Flavobacteriales</taxon>
        <taxon>Flavobacteriaceae</taxon>
        <taxon>Capnocytophaga</taxon>
    </lineage>
</organism>
<dbReference type="EMBL" id="CP022383">
    <property type="protein sequence ID" value="ATA80474.1"/>
    <property type="molecule type" value="Genomic_DNA"/>
</dbReference>
<gene>
    <name evidence="1" type="ORF">CGC59_12665</name>
</gene>
<dbReference type="GO" id="GO:0004029">
    <property type="term" value="F:aldehyde dehydrogenase (NAD+) activity"/>
    <property type="evidence" value="ECO:0007669"/>
    <property type="project" value="TreeGrafter"/>
</dbReference>
<evidence type="ECO:0000313" key="1">
    <source>
        <dbReference type="EMBL" id="ATA80474.1"/>
    </source>
</evidence>
<dbReference type="SUPFAM" id="SSF51735">
    <property type="entry name" value="NAD(P)-binding Rossmann-fold domains"/>
    <property type="match status" value="1"/>
</dbReference>
<dbReference type="InterPro" id="IPR051783">
    <property type="entry name" value="NAD(P)-dependent_oxidoreduct"/>
</dbReference>
<sequence>MILVTGGTGLIGSRLLFYLTQNKAHKVRAIYRSVHSLEKVEQLFIQQSPNGAEQFRSIEWVQTDISNIPALEQAFANVTFVFHCAGFISFQPKDFAQLLKVNVEGTANIVNLSIDFKVKKLCYVSSVATLSALPHTPIDEENDWNNEENNTDYAISKNGGEMEVWRGSQEGLPVVIVNPSVVLGADFYEQGSGLLFKKVVNGLKYYPTGGTGFVAVDDVVRAMIALQFSEVTGERFVLNTANLTYQSVFEKIAKGLGVKAPTKKISHKVLRHLARLDGFLSFLGIKKRTLTLQTADALGLVTTYNGDKIKQFVDFQYSDIDEVIQEICHKIKTTTLGSSL</sequence>
<dbReference type="InterPro" id="IPR036291">
    <property type="entry name" value="NAD(P)-bd_dom_sf"/>
</dbReference>
<dbReference type="InterPro" id="IPR001509">
    <property type="entry name" value="Epimerase_deHydtase"/>
</dbReference>
<dbReference type="AlphaFoldDB" id="A0A2A3N236"/>
<evidence type="ECO:0000313" key="2">
    <source>
        <dbReference type="Proteomes" id="UP000217334"/>
    </source>
</evidence>
<dbReference type="PANTHER" id="PTHR48079">
    <property type="entry name" value="PROTEIN YEEZ"/>
    <property type="match status" value="1"/>
</dbReference>
<protein>
    <submittedName>
        <fullName evidence="1">Epimerase</fullName>
    </submittedName>
</protein>
<dbReference type="PANTHER" id="PTHR48079:SF6">
    <property type="entry name" value="NAD(P)-BINDING DOMAIN-CONTAINING PROTEIN-RELATED"/>
    <property type="match status" value="1"/>
</dbReference>